<dbReference type="Gene3D" id="1.20.58.220">
    <property type="entry name" value="Phosphate transport system protein phou homolog 2, domain 2"/>
    <property type="match status" value="1"/>
</dbReference>
<dbReference type="RefSeq" id="WP_188364080.1">
    <property type="nucleotide sequence ID" value="NZ_BAABJF010000032.1"/>
</dbReference>
<dbReference type="Proteomes" id="UP000605253">
    <property type="component" value="Unassembled WGS sequence"/>
</dbReference>
<comment type="similarity">
    <text evidence="1">Belongs to the UPF0111 family.</text>
</comment>
<dbReference type="PANTHER" id="PTHR36536">
    <property type="entry name" value="UPF0111 PROTEIN HI_1603"/>
    <property type="match status" value="1"/>
</dbReference>
<name>A0A917FI89_9GAMM</name>
<dbReference type="NCBIfam" id="TIGR00153">
    <property type="entry name" value="TIGR00153 family protein"/>
    <property type="match status" value="1"/>
</dbReference>
<reference evidence="2" key="1">
    <citation type="journal article" date="2014" name="Int. J. Syst. Evol. Microbiol.">
        <title>Complete genome sequence of Corynebacterium casei LMG S-19264T (=DSM 44701T), isolated from a smear-ripened cheese.</title>
        <authorList>
            <consortium name="US DOE Joint Genome Institute (JGI-PGF)"/>
            <person name="Walter F."/>
            <person name="Albersmeier A."/>
            <person name="Kalinowski J."/>
            <person name="Ruckert C."/>
        </authorList>
    </citation>
    <scope>NUCLEOTIDE SEQUENCE</scope>
    <source>
        <strain evidence="2">CGMCC 1.12181</strain>
    </source>
</reference>
<dbReference type="InterPro" id="IPR002727">
    <property type="entry name" value="DUF47"/>
</dbReference>
<dbReference type="InterPro" id="IPR018445">
    <property type="entry name" value="Put_Phosphate_transp_reg"/>
</dbReference>
<accession>A0A917FI89</accession>
<comment type="caution">
    <text evidence="2">The sequence shown here is derived from an EMBL/GenBank/DDBJ whole genome shotgun (WGS) entry which is preliminary data.</text>
</comment>
<organism evidence="2 3">
    <name type="scientific">Marinicella pacifica</name>
    <dbReference type="NCBI Taxonomy" id="1171543"/>
    <lineage>
        <taxon>Bacteria</taxon>
        <taxon>Pseudomonadati</taxon>
        <taxon>Pseudomonadota</taxon>
        <taxon>Gammaproteobacteria</taxon>
        <taxon>Lysobacterales</taxon>
        <taxon>Marinicellaceae</taxon>
        <taxon>Marinicella</taxon>
    </lineage>
</organism>
<evidence type="ECO:0000313" key="3">
    <source>
        <dbReference type="Proteomes" id="UP000605253"/>
    </source>
</evidence>
<sequence length="224" mass="25496">MANFITDMLGRSPVDPLQEHIATACKAAYLLPDLFKAANLNDWIKVNEITEKIRDYENQADELKMSIRANMPKSLFMPVPRQDLLELVLVQDKVANISKQIAGMVRLRKLQIPEGLVDCFNEFLSLCVFAAKKAKKSVNELDELYTTGFRGAEVKVVENLIDSLDEIETETDNQQTSLQEQLFLMEDDLPPIEVMFLYRLIDMVGGIADYAERIGRRLEILLAK</sequence>
<reference evidence="2" key="2">
    <citation type="submission" date="2020-09" db="EMBL/GenBank/DDBJ databases">
        <authorList>
            <person name="Sun Q."/>
            <person name="Zhou Y."/>
        </authorList>
    </citation>
    <scope>NUCLEOTIDE SEQUENCE</scope>
    <source>
        <strain evidence="2">CGMCC 1.12181</strain>
    </source>
</reference>
<protein>
    <submittedName>
        <fullName evidence="2">Phosphate transport regulator</fullName>
    </submittedName>
</protein>
<dbReference type="InterPro" id="IPR038078">
    <property type="entry name" value="PhoU-like_sf"/>
</dbReference>
<dbReference type="SUPFAM" id="SSF109755">
    <property type="entry name" value="PhoU-like"/>
    <property type="match status" value="1"/>
</dbReference>
<dbReference type="Pfam" id="PF01865">
    <property type="entry name" value="PhoU_div"/>
    <property type="match status" value="1"/>
</dbReference>
<evidence type="ECO:0000256" key="1">
    <source>
        <dbReference type="ARBA" id="ARBA00008591"/>
    </source>
</evidence>
<dbReference type="EMBL" id="BMEO01000002">
    <property type="protein sequence ID" value="GGF86752.1"/>
    <property type="molecule type" value="Genomic_DNA"/>
</dbReference>
<dbReference type="AlphaFoldDB" id="A0A917FI89"/>
<proteinExistence type="inferred from homology"/>
<keyword evidence="3" id="KW-1185">Reference proteome</keyword>
<evidence type="ECO:0000313" key="2">
    <source>
        <dbReference type="EMBL" id="GGF86752.1"/>
    </source>
</evidence>
<gene>
    <name evidence="2" type="ORF">GCM10011365_04740</name>
</gene>
<dbReference type="PANTHER" id="PTHR36536:SF3">
    <property type="entry name" value="UPF0111 PROTEIN HI_1603"/>
    <property type="match status" value="1"/>
</dbReference>